<dbReference type="Proteomes" id="UP000283426">
    <property type="component" value="Unassembled WGS sequence"/>
</dbReference>
<accession>A0A412W7D4</accession>
<sequence length="97" mass="11604">MEIIAIEKKTLDAMEEKFGQFVSRMDDVCFRHNKKISPWLDNADVCRMLNISKRTLQTYRDNGTIPYTQINHKMFYKPKDVDKVLKRLRNQNQPINK</sequence>
<protein>
    <submittedName>
        <fullName evidence="2">DNA-binding protein</fullName>
    </submittedName>
</protein>
<dbReference type="PANTHER" id="PTHR34585">
    <property type="match status" value="1"/>
</dbReference>
<name>A0A412W7D4_9BACT</name>
<keyword evidence="2" id="KW-0238">DNA-binding</keyword>
<proteinExistence type="predicted"/>
<evidence type="ECO:0000259" key="1">
    <source>
        <dbReference type="Pfam" id="PF12728"/>
    </source>
</evidence>
<dbReference type="AlphaFoldDB" id="A0A412W7D4"/>
<feature type="domain" description="Helix-turn-helix" evidence="1">
    <location>
        <begin position="39"/>
        <end position="87"/>
    </location>
</feature>
<dbReference type="EMBL" id="QRYW01000040">
    <property type="protein sequence ID" value="RGV20401.1"/>
    <property type="molecule type" value="Genomic_DNA"/>
</dbReference>
<dbReference type="Pfam" id="PF12728">
    <property type="entry name" value="HTH_17"/>
    <property type="match status" value="1"/>
</dbReference>
<gene>
    <name evidence="2" type="ORF">DWW24_16195</name>
</gene>
<organism evidence="2 3">
    <name type="scientific">Odoribacter splanchnicus</name>
    <dbReference type="NCBI Taxonomy" id="28118"/>
    <lineage>
        <taxon>Bacteria</taxon>
        <taxon>Pseudomonadati</taxon>
        <taxon>Bacteroidota</taxon>
        <taxon>Bacteroidia</taxon>
        <taxon>Bacteroidales</taxon>
        <taxon>Odoribacteraceae</taxon>
        <taxon>Odoribacter</taxon>
    </lineage>
</organism>
<evidence type="ECO:0000313" key="3">
    <source>
        <dbReference type="Proteomes" id="UP000283426"/>
    </source>
</evidence>
<dbReference type="InterPro" id="IPR041657">
    <property type="entry name" value="HTH_17"/>
</dbReference>
<reference evidence="2 3" key="1">
    <citation type="submission" date="2018-08" db="EMBL/GenBank/DDBJ databases">
        <title>A genome reference for cultivated species of the human gut microbiota.</title>
        <authorList>
            <person name="Zou Y."/>
            <person name="Xue W."/>
            <person name="Luo G."/>
        </authorList>
    </citation>
    <scope>NUCLEOTIDE SEQUENCE [LARGE SCALE GENOMIC DNA]</scope>
    <source>
        <strain evidence="2 3">AF14-6AC</strain>
    </source>
</reference>
<dbReference type="SUPFAM" id="SSF46955">
    <property type="entry name" value="Putative DNA-binding domain"/>
    <property type="match status" value="1"/>
</dbReference>
<dbReference type="InterPro" id="IPR009061">
    <property type="entry name" value="DNA-bd_dom_put_sf"/>
</dbReference>
<dbReference type="RefSeq" id="WP_118108413.1">
    <property type="nucleotide sequence ID" value="NZ_QRYI01000009.1"/>
</dbReference>
<evidence type="ECO:0000313" key="2">
    <source>
        <dbReference type="EMBL" id="RGV20401.1"/>
    </source>
</evidence>
<dbReference type="PANTHER" id="PTHR34585:SF22">
    <property type="entry name" value="HELIX-TURN-HELIX DOMAIN-CONTAINING PROTEIN"/>
    <property type="match status" value="1"/>
</dbReference>
<comment type="caution">
    <text evidence="2">The sequence shown here is derived from an EMBL/GenBank/DDBJ whole genome shotgun (WGS) entry which is preliminary data.</text>
</comment>
<dbReference type="GO" id="GO:0003677">
    <property type="term" value="F:DNA binding"/>
    <property type="evidence" value="ECO:0007669"/>
    <property type="project" value="UniProtKB-KW"/>
</dbReference>